<name>K0R6P3_THAOC</name>
<feature type="compositionally biased region" description="Basic and acidic residues" evidence="1">
    <location>
        <begin position="131"/>
        <end position="151"/>
    </location>
</feature>
<gene>
    <name evidence="2" type="ORF">THAOC_33664</name>
</gene>
<accession>K0R6P3</accession>
<evidence type="ECO:0000313" key="3">
    <source>
        <dbReference type="Proteomes" id="UP000266841"/>
    </source>
</evidence>
<protein>
    <submittedName>
        <fullName evidence="2">Uncharacterized protein</fullName>
    </submittedName>
</protein>
<proteinExistence type="predicted"/>
<dbReference type="Proteomes" id="UP000266841">
    <property type="component" value="Unassembled WGS sequence"/>
</dbReference>
<reference evidence="2 3" key="1">
    <citation type="journal article" date="2012" name="Genome Biol.">
        <title>Genome and low-iron response of an oceanic diatom adapted to chronic iron limitation.</title>
        <authorList>
            <person name="Lommer M."/>
            <person name="Specht M."/>
            <person name="Roy A.S."/>
            <person name="Kraemer L."/>
            <person name="Andreson R."/>
            <person name="Gutowska M.A."/>
            <person name="Wolf J."/>
            <person name="Bergner S.V."/>
            <person name="Schilhabel M.B."/>
            <person name="Klostermeier U.C."/>
            <person name="Beiko R.G."/>
            <person name="Rosenstiel P."/>
            <person name="Hippler M."/>
            <person name="Laroche J."/>
        </authorList>
    </citation>
    <scope>NUCLEOTIDE SEQUENCE [LARGE SCALE GENOMIC DNA]</scope>
    <source>
        <strain evidence="2 3">CCMP1005</strain>
    </source>
</reference>
<organism evidence="2 3">
    <name type="scientific">Thalassiosira oceanica</name>
    <name type="common">Marine diatom</name>
    <dbReference type="NCBI Taxonomy" id="159749"/>
    <lineage>
        <taxon>Eukaryota</taxon>
        <taxon>Sar</taxon>
        <taxon>Stramenopiles</taxon>
        <taxon>Ochrophyta</taxon>
        <taxon>Bacillariophyta</taxon>
        <taxon>Coscinodiscophyceae</taxon>
        <taxon>Thalassiosirophycidae</taxon>
        <taxon>Thalassiosirales</taxon>
        <taxon>Thalassiosiraceae</taxon>
        <taxon>Thalassiosira</taxon>
    </lineage>
</organism>
<dbReference type="AlphaFoldDB" id="K0R6P3"/>
<evidence type="ECO:0000256" key="1">
    <source>
        <dbReference type="SAM" id="MobiDB-lite"/>
    </source>
</evidence>
<dbReference type="EMBL" id="AGNL01046796">
    <property type="protein sequence ID" value="EJK47604.1"/>
    <property type="molecule type" value="Genomic_DNA"/>
</dbReference>
<comment type="caution">
    <text evidence="2">The sequence shown here is derived from an EMBL/GenBank/DDBJ whole genome shotgun (WGS) entry which is preliminary data.</text>
</comment>
<keyword evidence="3" id="KW-1185">Reference proteome</keyword>
<feature type="region of interest" description="Disordered" evidence="1">
    <location>
        <begin position="1"/>
        <end position="24"/>
    </location>
</feature>
<feature type="non-terminal residue" evidence="2">
    <location>
        <position position="1"/>
    </location>
</feature>
<evidence type="ECO:0000313" key="2">
    <source>
        <dbReference type="EMBL" id="EJK47604.1"/>
    </source>
</evidence>
<feature type="region of interest" description="Disordered" evidence="1">
    <location>
        <begin position="89"/>
        <end position="151"/>
    </location>
</feature>
<feature type="compositionally biased region" description="Gly residues" evidence="1">
    <location>
        <begin position="1"/>
        <end position="13"/>
    </location>
</feature>
<feature type="compositionally biased region" description="Basic and acidic residues" evidence="1">
    <location>
        <begin position="109"/>
        <end position="119"/>
    </location>
</feature>
<sequence>LSGERAGGGGGTGPTRSGGQFEVGASVDSLCGGQQQGEGRALRLCIRPEARLAPPSVETDETTGELAGERRAESMMDLVHVDLNEAADASHRRSGACWGRGGQAGRSADVAEHERKCTEAEIAEEGQAASEHLDRQNRKERIDEAERLDQI</sequence>